<reference evidence="2" key="1">
    <citation type="submission" date="2018-05" db="EMBL/GenBank/DDBJ databases">
        <authorList>
            <person name="Lanie J.A."/>
            <person name="Ng W.-L."/>
            <person name="Kazmierczak K.M."/>
            <person name="Andrzejewski T.M."/>
            <person name="Davidsen T.M."/>
            <person name="Wayne K.J."/>
            <person name="Tettelin H."/>
            <person name="Glass J.I."/>
            <person name="Rusch D."/>
            <person name="Podicherti R."/>
            <person name="Tsui H.-C.T."/>
            <person name="Winkler M.E."/>
        </authorList>
    </citation>
    <scope>NUCLEOTIDE SEQUENCE</scope>
</reference>
<sequence>VVPYLILGIALVAGLLLAGRWYVSAEPRTLIKAVKWALVGLVGFIAVFFVVNGKLVWAIATLPALIPWFMRARSVARMAKTFSRMSQAAGMSGASGETSEVETPYLRMTLEHDSGRMTGEVLSGEYAGKRLEEMALGQLVELLKTCWRDDDES</sequence>
<dbReference type="EMBL" id="UINC01110246">
    <property type="protein sequence ID" value="SVC77616.1"/>
    <property type="molecule type" value="Genomic_DNA"/>
</dbReference>
<accession>A0A382PWL8</accession>
<name>A0A382PWL8_9ZZZZ</name>
<keyword evidence="1" id="KW-1133">Transmembrane helix</keyword>
<protein>
    <recommendedName>
        <fullName evidence="3">Molecular chaperone DnaJ</fullName>
    </recommendedName>
</protein>
<organism evidence="2">
    <name type="scientific">marine metagenome</name>
    <dbReference type="NCBI Taxonomy" id="408172"/>
    <lineage>
        <taxon>unclassified sequences</taxon>
        <taxon>metagenomes</taxon>
        <taxon>ecological metagenomes</taxon>
    </lineage>
</organism>
<keyword evidence="1" id="KW-0472">Membrane</keyword>
<evidence type="ECO:0000313" key="2">
    <source>
        <dbReference type="EMBL" id="SVC77616.1"/>
    </source>
</evidence>
<keyword evidence="1" id="KW-0812">Transmembrane</keyword>
<proteinExistence type="predicted"/>
<gene>
    <name evidence="2" type="ORF">METZ01_LOCUS330470</name>
</gene>
<dbReference type="AlphaFoldDB" id="A0A382PWL8"/>
<feature type="non-terminal residue" evidence="2">
    <location>
        <position position="153"/>
    </location>
</feature>
<evidence type="ECO:0000256" key="1">
    <source>
        <dbReference type="SAM" id="Phobius"/>
    </source>
</evidence>
<feature type="transmembrane region" description="Helical" evidence="1">
    <location>
        <begin position="41"/>
        <end position="70"/>
    </location>
</feature>
<feature type="non-terminal residue" evidence="2">
    <location>
        <position position="1"/>
    </location>
</feature>
<evidence type="ECO:0008006" key="3">
    <source>
        <dbReference type="Google" id="ProtNLM"/>
    </source>
</evidence>